<name>A0A7R9MDG6_9ACAR</name>
<protein>
    <submittedName>
        <fullName evidence="1">Uncharacterized protein</fullName>
    </submittedName>
</protein>
<organism evidence="1">
    <name type="scientific">Oppiella nova</name>
    <dbReference type="NCBI Taxonomy" id="334625"/>
    <lineage>
        <taxon>Eukaryota</taxon>
        <taxon>Metazoa</taxon>
        <taxon>Ecdysozoa</taxon>
        <taxon>Arthropoda</taxon>
        <taxon>Chelicerata</taxon>
        <taxon>Arachnida</taxon>
        <taxon>Acari</taxon>
        <taxon>Acariformes</taxon>
        <taxon>Sarcoptiformes</taxon>
        <taxon>Oribatida</taxon>
        <taxon>Brachypylina</taxon>
        <taxon>Oppioidea</taxon>
        <taxon>Oppiidae</taxon>
        <taxon>Oppiella</taxon>
    </lineage>
</organism>
<dbReference type="Gene3D" id="3.40.50.720">
    <property type="entry name" value="NAD(P)-binding Rossmann-like Domain"/>
    <property type="match status" value="1"/>
</dbReference>
<reference evidence="1" key="1">
    <citation type="submission" date="2020-11" db="EMBL/GenBank/DDBJ databases">
        <authorList>
            <person name="Tran Van P."/>
        </authorList>
    </citation>
    <scope>NUCLEOTIDE SEQUENCE</scope>
</reference>
<dbReference type="OrthoDB" id="294295at2759"/>
<dbReference type="EMBL" id="CAJPVJ010014387">
    <property type="protein sequence ID" value="CAG2175328.1"/>
    <property type="molecule type" value="Genomic_DNA"/>
</dbReference>
<sequence>MDWLTMIVGFLVIIIGLGAYAWQLSNVLLTSNQWLSPHDKTILITGCDTGIGHELAKHFYLKGCIVFATVLDIDGSGAQELRRLSDSSGDDNHRRMRLIRMDVTNDEDVSRAAAEVDDYLKRNQSQGLYALINNAGVCVMAEFDWLSWNQIQKQVDTNVLGTIRVTKTLLPLIIQSK</sequence>
<dbReference type="GO" id="GO:0016491">
    <property type="term" value="F:oxidoreductase activity"/>
    <property type="evidence" value="ECO:0007669"/>
    <property type="project" value="TreeGrafter"/>
</dbReference>
<dbReference type="PANTHER" id="PTHR43313:SF36">
    <property type="entry name" value="D-BETA-HYDROXYBUTYRATE DEHYDROGENASE, MITOCHONDRIAL"/>
    <property type="match status" value="1"/>
</dbReference>
<dbReference type="GO" id="GO:0008202">
    <property type="term" value="P:steroid metabolic process"/>
    <property type="evidence" value="ECO:0007669"/>
    <property type="project" value="TreeGrafter"/>
</dbReference>
<gene>
    <name evidence="1" type="ORF">ONB1V03_LOCUS14767</name>
</gene>
<accession>A0A7R9MDG6</accession>
<dbReference type="Proteomes" id="UP000728032">
    <property type="component" value="Unassembled WGS sequence"/>
</dbReference>
<dbReference type="InterPro" id="IPR036291">
    <property type="entry name" value="NAD(P)-bd_dom_sf"/>
</dbReference>
<dbReference type="EMBL" id="OC929212">
    <property type="protein sequence ID" value="CAD7658142.1"/>
    <property type="molecule type" value="Genomic_DNA"/>
</dbReference>
<dbReference type="PANTHER" id="PTHR43313">
    <property type="entry name" value="SHORT-CHAIN DEHYDROGENASE/REDUCTASE FAMILY 9C"/>
    <property type="match status" value="1"/>
</dbReference>
<dbReference type="Pfam" id="PF00106">
    <property type="entry name" value="adh_short"/>
    <property type="match status" value="1"/>
</dbReference>
<proteinExistence type="predicted"/>
<feature type="non-terminal residue" evidence="1">
    <location>
        <position position="1"/>
    </location>
</feature>
<dbReference type="InterPro" id="IPR002347">
    <property type="entry name" value="SDR_fam"/>
</dbReference>
<dbReference type="AlphaFoldDB" id="A0A7R9MDG6"/>
<keyword evidence="2" id="KW-1185">Reference proteome</keyword>
<dbReference type="SUPFAM" id="SSF51735">
    <property type="entry name" value="NAD(P)-binding Rossmann-fold domains"/>
    <property type="match status" value="1"/>
</dbReference>
<evidence type="ECO:0000313" key="1">
    <source>
        <dbReference type="EMBL" id="CAD7658142.1"/>
    </source>
</evidence>
<evidence type="ECO:0000313" key="2">
    <source>
        <dbReference type="Proteomes" id="UP000728032"/>
    </source>
</evidence>